<sequence>MSEHILQGPEALPVPNVSLGRYLLQRLREHGDEQYQIDAVSGVKTTFSEVLWKSTSLAESLRSHGVGVDDVVGVASVNSLEFCLPVLAAYYLGATCATFNPLYTVHCMFVKHASNIFPGELSHALNISKPSIIFCSPTCVSKIEEASEGLLFVRKLVVLGDGTPMSSGQVPFHSFMQREAAADFAAVDVDPDQHVAAILCSSGTTGLPKGVMLTDRNIISCITNLADNRFGQLNSNNTQLAVLPFFHAYAYACQLASLIIGFRVIVLPKFEEELLLKSIQDHKVTLLFLVPTLLVFLGKSPKVDLYDLSSVKEIWCGAAPLSKEVQDQVTNRLKIRNVRQGYGLTETTLAVTFISGGRNKYGSCGTIAPGMTAKVVDLETGATLGPNCSGELCFKGPLIMKGYLGDLQATSATMDDDGFLRTGDVGYYDQEGYFYIVERVKELIKYKSFQLSVVYKDNLSSPLALNITSFVKLNSLMRYPSGITISQWHYDANVSSKMLENIMDRQQLSVHEALNFAYHEEVPPAELEAILLTHPSVQDAAVIGIPDEMSGELPMAFIVRQPGATINSEMVTRFVAGEVQGFKG</sequence>
<dbReference type="GO" id="GO:0004497">
    <property type="term" value="F:monooxygenase activity"/>
    <property type="evidence" value="ECO:0007669"/>
    <property type="project" value="UniProtKB-KW"/>
</dbReference>
<evidence type="ECO:0000256" key="8">
    <source>
        <dbReference type="ARBA" id="ARBA00023033"/>
    </source>
</evidence>
<keyword evidence="10" id="KW-0455">Luminescence</keyword>
<dbReference type="Pfam" id="PF13193">
    <property type="entry name" value="AMP-binding_C"/>
    <property type="match status" value="1"/>
</dbReference>
<dbReference type="Gene3D" id="2.30.38.10">
    <property type="entry name" value="Luciferase, Domain 3"/>
    <property type="match status" value="1"/>
</dbReference>
<dbReference type="Pfam" id="PF00501">
    <property type="entry name" value="AMP-binding"/>
    <property type="match status" value="1"/>
</dbReference>
<dbReference type="Gene3D" id="3.30.300.30">
    <property type="match status" value="1"/>
</dbReference>
<evidence type="ECO:0000256" key="3">
    <source>
        <dbReference type="ARBA" id="ARBA00006432"/>
    </source>
</evidence>
<comment type="subcellular location">
    <subcellularLocation>
        <location evidence="2">Peroxisome</location>
    </subcellularLocation>
</comment>
<dbReference type="InterPro" id="IPR000873">
    <property type="entry name" value="AMP-dep_synth/lig_dom"/>
</dbReference>
<keyword evidence="8" id="KW-0503">Monooxygenase</keyword>
<evidence type="ECO:0000256" key="7">
    <source>
        <dbReference type="ARBA" id="ARBA00023002"/>
    </source>
</evidence>
<evidence type="ECO:0000259" key="14">
    <source>
        <dbReference type="Pfam" id="PF13193"/>
    </source>
</evidence>
<feature type="domain" description="AMP-dependent synthetase/ligase" evidence="13">
    <location>
        <begin position="30"/>
        <end position="404"/>
    </location>
</feature>
<dbReference type="GO" id="GO:0005777">
    <property type="term" value="C:peroxisome"/>
    <property type="evidence" value="ECO:0007669"/>
    <property type="project" value="UniProtKB-SubCell"/>
</dbReference>
<evidence type="ECO:0000256" key="11">
    <source>
        <dbReference type="ARBA" id="ARBA00023262"/>
    </source>
</evidence>
<dbReference type="PANTHER" id="PTHR24096:SF423">
    <property type="entry name" value="GM05240P"/>
    <property type="match status" value="1"/>
</dbReference>
<organism evidence="15">
    <name type="scientific">Timema cristinae</name>
    <name type="common">Walking stick</name>
    <dbReference type="NCBI Taxonomy" id="61476"/>
    <lineage>
        <taxon>Eukaryota</taxon>
        <taxon>Metazoa</taxon>
        <taxon>Ecdysozoa</taxon>
        <taxon>Arthropoda</taxon>
        <taxon>Hexapoda</taxon>
        <taxon>Insecta</taxon>
        <taxon>Pterygota</taxon>
        <taxon>Neoptera</taxon>
        <taxon>Polyneoptera</taxon>
        <taxon>Phasmatodea</taxon>
        <taxon>Timematodea</taxon>
        <taxon>Timematoidea</taxon>
        <taxon>Timematidae</taxon>
        <taxon>Timema</taxon>
    </lineage>
</organism>
<dbReference type="EC" id="1.13.12.7" evidence="4"/>
<comment type="cofactor">
    <cofactor evidence="1">
        <name>Mg(2+)</name>
        <dbReference type="ChEBI" id="CHEBI:18420"/>
    </cofactor>
</comment>
<keyword evidence="11" id="KW-0599">Photoprotein</keyword>
<evidence type="ECO:0000256" key="2">
    <source>
        <dbReference type="ARBA" id="ARBA00004275"/>
    </source>
</evidence>
<dbReference type="PROSITE" id="PS00455">
    <property type="entry name" value="AMP_BINDING"/>
    <property type="match status" value="1"/>
</dbReference>
<protein>
    <recommendedName>
        <fullName evidence="5">Luciferin 4-monooxygenase</fullName>
        <ecNumber evidence="4">1.13.12.7</ecNumber>
    </recommendedName>
</protein>
<keyword evidence="7" id="KW-0560">Oxidoreductase</keyword>
<keyword evidence="6" id="KW-0460">Magnesium</keyword>
<proteinExistence type="inferred from homology"/>
<dbReference type="PANTHER" id="PTHR24096">
    <property type="entry name" value="LONG-CHAIN-FATTY-ACID--COA LIGASE"/>
    <property type="match status" value="1"/>
</dbReference>
<keyword evidence="9" id="KW-0576">Peroxisome</keyword>
<dbReference type="EMBL" id="OC316515">
    <property type="protein sequence ID" value="CAD7392267.1"/>
    <property type="molecule type" value="Genomic_DNA"/>
</dbReference>
<gene>
    <name evidence="15" type="ORF">TCEB3V08_LOCUS301</name>
</gene>
<comment type="catalytic activity">
    <reaction evidence="12">
        <text>firefly D-luciferin + ATP + O2 = firefly oxyluciferin + hnu + AMP + CO2 + diphosphate</text>
        <dbReference type="Rhea" id="RHEA:10732"/>
        <dbReference type="ChEBI" id="CHEBI:15379"/>
        <dbReference type="ChEBI" id="CHEBI:16526"/>
        <dbReference type="ChEBI" id="CHEBI:16792"/>
        <dbReference type="ChEBI" id="CHEBI:30212"/>
        <dbReference type="ChEBI" id="CHEBI:30616"/>
        <dbReference type="ChEBI" id="CHEBI:33019"/>
        <dbReference type="ChEBI" id="CHEBI:58038"/>
        <dbReference type="ChEBI" id="CHEBI:456215"/>
        <dbReference type="EC" id="1.13.12.7"/>
    </reaction>
</comment>
<dbReference type="GO" id="GO:0016405">
    <property type="term" value="F:CoA-ligase activity"/>
    <property type="evidence" value="ECO:0007669"/>
    <property type="project" value="TreeGrafter"/>
</dbReference>
<evidence type="ECO:0000256" key="1">
    <source>
        <dbReference type="ARBA" id="ARBA00001946"/>
    </source>
</evidence>
<evidence type="ECO:0000256" key="4">
    <source>
        <dbReference type="ARBA" id="ARBA00012532"/>
    </source>
</evidence>
<dbReference type="AlphaFoldDB" id="A0A7R9CBW5"/>
<evidence type="ECO:0000313" key="15">
    <source>
        <dbReference type="EMBL" id="CAD7392267.1"/>
    </source>
</evidence>
<name>A0A7R9CBW5_TIMCR</name>
<feature type="domain" description="AMP-binding enzyme C-terminal" evidence="14">
    <location>
        <begin position="526"/>
        <end position="579"/>
    </location>
</feature>
<evidence type="ECO:0000256" key="6">
    <source>
        <dbReference type="ARBA" id="ARBA00022842"/>
    </source>
</evidence>
<evidence type="ECO:0000259" key="13">
    <source>
        <dbReference type="Pfam" id="PF00501"/>
    </source>
</evidence>
<dbReference type="InterPro" id="IPR025110">
    <property type="entry name" value="AMP-bd_C"/>
</dbReference>
<dbReference type="InterPro" id="IPR020845">
    <property type="entry name" value="AMP-binding_CS"/>
</dbReference>
<comment type="similarity">
    <text evidence="3">Belongs to the ATP-dependent AMP-binding enzyme family.</text>
</comment>
<evidence type="ECO:0000256" key="12">
    <source>
        <dbReference type="ARBA" id="ARBA00048497"/>
    </source>
</evidence>
<evidence type="ECO:0000256" key="5">
    <source>
        <dbReference type="ARBA" id="ARBA00019043"/>
    </source>
</evidence>
<accession>A0A7R9CBW5</accession>
<dbReference type="InterPro" id="IPR045851">
    <property type="entry name" value="AMP-bd_C_sf"/>
</dbReference>
<reference evidence="15" key="1">
    <citation type="submission" date="2020-11" db="EMBL/GenBank/DDBJ databases">
        <authorList>
            <person name="Tran Van P."/>
        </authorList>
    </citation>
    <scope>NUCLEOTIDE SEQUENCE</scope>
</reference>
<evidence type="ECO:0000256" key="9">
    <source>
        <dbReference type="ARBA" id="ARBA00023140"/>
    </source>
</evidence>
<dbReference type="SUPFAM" id="SSF56801">
    <property type="entry name" value="Acetyl-CoA synthetase-like"/>
    <property type="match status" value="2"/>
</dbReference>
<dbReference type="Gene3D" id="3.40.50.980">
    <property type="match status" value="2"/>
</dbReference>
<dbReference type="GO" id="GO:0008218">
    <property type="term" value="P:bioluminescence"/>
    <property type="evidence" value="ECO:0007669"/>
    <property type="project" value="UniProtKB-KW"/>
</dbReference>
<evidence type="ECO:0000256" key="10">
    <source>
        <dbReference type="ARBA" id="ARBA00023223"/>
    </source>
</evidence>